<dbReference type="Gene3D" id="3.30.1780.10">
    <property type="entry name" value="ornithine cyclodeaminase, domain 1"/>
    <property type="match status" value="1"/>
</dbReference>
<dbReference type="PANTHER" id="PTHR13812">
    <property type="entry name" value="KETIMINE REDUCTASE MU-CRYSTALLIN"/>
    <property type="match status" value="1"/>
</dbReference>
<protein>
    <submittedName>
        <fullName evidence="1">Ornithine cyclodeaminase</fullName>
        <ecNumber evidence="1">4.3.1.12</ecNumber>
    </submittedName>
</protein>
<dbReference type="Pfam" id="PF02423">
    <property type="entry name" value="OCD_Mu_crystall"/>
    <property type="match status" value="1"/>
</dbReference>
<dbReference type="InterPro" id="IPR036291">
    <property type="entry name" value="NAD(P)-bd_dom_sf"/>
</dbReference>
<dbReference type="Proteomes" id="UP000537718">
    <property type="component" value="Unassembled WGS sequence"/>
</dbReference>
<dbReference type="InterPro" id="IPR003462">
    <property type="entry name" value="ODC_Mu_crystall"/>
</dbReference>
<dbReference type="InterPro" id="IPR023401">
    <property type="entry name" value="ODC_N"/>
</dbReference>
<dbReference type="EMBL" id="JACHCF010000008">
    <property type="protein sequence ID" value="MBB5622474.1"/>
    <property type="molecule type" value="Genomic_DNA"/>
</dbReference>
<evidence type="ECO:0000313" key="2">
    <source>
        <dbReference type="Proteomes" id="UP000537718"/>
    </source>
</evidence>
<evidence type="ECO:0000313" key="1">
    <source>
        <dbReference type="EMBL" id="MBB5622474.1"/>
    </source>
</evidence>
<comment type="caution">
    <text evidence="1">The sequence shown here is derived from an EMBL/GenBank/DDBJ whole genome shotgun (WGS) entry which is preliminary data.</text>
</comment>
<dbReference type="Gene3D" id="3.40.50.720">
    <property type="entry name" value="NAD(P)-binding Rossmann-like Domain"/>
    <property type="match status" value="1"/>
</dbReference>
<dbReference type="EC" id="4.3.1.12" evidence="1"/>
<dbReference type="GO" id="GO:0008473">
    <property type="term" value="F:ornithine cyclodeaminase activity"/>
    <property type="evidence" value="ECO:0007669"/>
    <property type="project" value="UniProtKB-EC"/>
</dbReference>
<name>A0A7W8YVA9_9SPHI</name>
<dbReference type="SUPFAM" id="SSF51735">
    <property type="entry name" value="NAD(P)-binding Rossmann-fold domains"/>
    <property type="match status" value="1"/>
</dbReference>
<dbReference type="GO" id="GO:0005737">
    <property type="term" value="C:cytoplasm"/>
    <property type="evidence" value="ECO:0007669"/>
    <property type="project" value="TreeGrafter"/>
</dbReference>
<accession>A0A7W8YVA9</accession>
<dbReference type="PANTHER" id="PTHR13812:SF19">
    <property type="entry name" value="KETIMINE REDUCTASE MU-CRYSTALLIN"/>
    <property type="match status" value="1"/>
</dbReference>
<dbReference type="PIRSF" id="PIRSF001439">
    <property type="entry name" value="CryM"/>
    <property type="match status" value="1"/>
</dbReference>
<reference evidence="1 2" key="1">
    <citation type="submission" date="2020-08" db="EMBL/GenBank/DDBJ databases">
        <title>Genomic Encyclopedia of Type Strains, Phase IV (KMG-V): Genome sequencing to study the core and pangenomes of soil and plant-associated prokaryotes.</title>
        <authorList>
            <person name="Whitman W."/>
        </authorList>
    </citation>
    <scope>NUCLEOTIDE SEQUENCE [LARGE SCALE GENOMIC DNA]</scope>
    <source>
        <strain evidence="1 2">MP7CTX6</strain>
    </source>
</reference>
<organism evidence="1 2">
    <name type="scientific">Pedobacter cryoconitis</name>
    <dbReference type="NCBI Taxonomy" id="188932"/>
    <lineage>
        <taxon>Bacteria</taxon>
        <taxon>Pseudomonadati</taxon>
        <taxon>Bacteroidota</taxon>
        <taxon>Sphingobacteriia</taxon>
        <taxon>Sphingobacteriales</taxon>
        <taxon>Sphingobacteriaceae</taxon>
        <taxon>Pedobacter</taxon>
    </lineage>
</organism>
<gene>
    <name evidence="1" type="ORF">HDE69_003549</name>
</gene>
<sequence length="324" mass="36145">MLILNEDNILDIGINWNETVNVIEHTVKSISEGDFAQPLKPYLRYGNPKNRIIAMPAFVGGKTNMAGIKWIASFPENIKKNIPRAHSVVILNDADTGEPKGIITTALLSVIRTASVSGLIVKYFDQARDLAHIKIGISGFGPIGQYHLKMCSELLAGKIGKICLYDVRPIDPATIQCAQAEVVDSWEEAYQDADIFITCTVSDAAYIDQQPKPGSLHINVSLRDYKPSVYQWFKDSIIVDDWVEVCREKTDIEMMHLQMGLQQEDTKSIIDLVVNRSMETYPAALPVMFNPMGMAAFDIALGSYYYHAESKRLEHAAETAQTVF</sequence>
<proteinExistence type="predicted"/>
<keyword evidence="1" id="KW-0456">Lyase</keyword>
<dbReference type="RefSeq" id="WP_183868385.1">
    <property type="nucleotide sequence ID" value="NZ_JACHCF010000008.1"/>
</dbReference>
<dbReference type="AlphaFoldDB" id="A0A7W8YVA9"/>